<dbReference type="PROSITE" id="PS50005">
    <property type="entry name" value="TPR"/>
    <property type="match status" value="3"/>
</dbReference>
<dbReference type="InterPro" id="IPR019734">
    <property type="entry name" value="TPR_rpt"/>
</dbReference>
<dbReference type="Pfam" id="PF13432">
    <property type="entry name" value="TPR_16"/>
    <property type="match status" value="2"/>
</dbReference>
<dbReference type="PANTHER" id="PTHR12558:SF13">
    <property type="entry name" value="CELL DIVISION CYCLE PROTEIN 27 HOMOLOG"/>
    <property type="match status" value="1"/>
</dbReference>
<evidence type="ECO:0000256" key="2">
    <source>
        <dbReference type="SAM" id="SignalP"/>
    </source>
</evidence>
<organism evidence="4 5">
    <name type="scientific">Geobacter argillaceus</name>
    <dbReference type="NCBI Taxonomy" id="345631"/>
    <lineage>
        <taxon>Bacteria</taxon>
        <taxon>Pseudomonadati</taxon>
        <taxon>Thermodesulfobacteriota</taxon>
        <taxon>Desulfuromonadia</taxon>
        <taxon>Geobacterales</taxon>
        <taxon>Geobacteraceae</taxon>
        <taxon>Geobacter</taxon>
    </lineage>
</organism>
<dbReference type="Gene3D" id="1.25.40.10">
    <property type="entry name" value="Tetratricopeptide repeat domain"/>
    <property type="match status" value="2"/>
</dbReference>
<dbReference type="SUPFAM" id="SSF48452">
    <property type="entry name" value="TPR-like"/>
    <property type="match status" value="1"/>
</dbReference>
<dbReference type="RefSeq" id="WP_145020470.1">
    <property type="nucleotide sequence ID" value="NZ_VLLN01000007.1"/>
</dbReference>
<evidence type="ECO:0000256" key="1">
    <source>
        <dbReference type="PROSITE-ProRule" id="PRU00339"/>
    </source>
</evidence>
<keyword evidence="5" id="KW-1185">Reference proteome</keyword>
<keyword evidence="2" id="KW-0732">Signal</keyword>
<evidence type="ECO:0000259" key="3">
    <source>
        <dbReference type="Pfam" id="PF13485"/>
    </source>
</evidence>
<dbReference type="OrthoDB" id="9787613at2"/>
<dbReference type="InterPro" id="IPR011990">
    <property type="entry name" value="TPR-like_helical_dom_sf"/>
</dbReference>
<feature type="repeat" description="TPR" evidence="1">
    <location>
        <begin position="140"/>
        <end position="173"/>
    </location>
</feature>
<feature type="signal peptide" evidence="2">
    <location>
        <begin position="1"/>
        <end position="28"/>
    </location>
</feature>
<dbReference type="AlphaFoldDB" id="A0A562VPD8"/>
<dbReference type="Pfam" id="PF13485">
    <property type="entry name" value="Peptidase_MA_2"/>
    <property type="match status" value="1"/>
</dbReference>
<reference evidence="4 5" key="1">
    <citation type="submission" date="2019-07" db="EMBL/GenBank/DDBJ databases">
        <title>Genomic Encyclopedia of Archaeal and Bacterial Type Strains, Phase II (KMG-II): from individual species to whole genera.</title>
        <authorList>
            <person name="Goeker M."/>
        </authorList>
    </citation>
    <scope>NUCLEOTIDE SEQUENCE [LARGE SCALE GENOMIC DNA]</scope>
    <source>
        <strain evidence="4 5">ATCC BAA-1139</strain>
    </source>
</reference>
<accession>A0A562VPD8</accession>
<protein>
    <submittedName>
        <fullName evidence="4">Tetratricopeptide repeat protein</fullName>
    </submittedName>
</protein>
<dbReference type="PANTHER" id="PTHR12558">
    <property type="entry name" value="CELL DIVISION CYCLE 16,23,27"/>
    <property type="match status" value="1"/>
</dbReference>
<dbReference type="Proteomes" id="UP000319449">
    <property type="component" value="Unassembled WGS sequence"/>
</dbReference>
<feature type="domain" description="Peptidase MA-like" evidence="3">
    <location>
        <begin position="257"/>
        <end position="416"/>
    </location>
</feature>
<name>A0A562VPD8_9BACT</name>
<feature type="chain" id="PRO_5022227540" evidence="2">
    <location>
        <begin position="29"/>
        <end position="423"/>
    </location>
</feature>
<feature type="repeat" description="TPR" evidence="1">
    <location>
        <begin position="31"/>
        <end position="64"/>
    </location>
</feature>
<dbReference type="SMART" id="SM00028">
    <property type="entry name" value="TPR"/>
    <property type="match status" value="4"/>
</dbReference>
<dbReference type="InterPro" id="IPR039568">
    <property type="entry name" value="Peptidase_MA-like_dom"/>
</dbReference>
<comment type="caution">
    <text evidence="4">The sequence shown here is derived from an EMBL/GenBank/DDBJ whole genome shotgun (WGS) entry which is preliminary data.</text>
</comment>
<gene>
    <name evidence="4" type="ORF">JN12_01454</name>
</gene>
<evidence type="ECO:0000313" key="5">
    <source>
        <dbReference type="Proteomes" id="UP000319449"/>
    </source>
</evidence>
<feature type="repeat" description="TPR" evidence="1">
    <location>
        <begin position="72"/>
        <end position="105"/>
    </location>
</feature>
<sequence length="423" mass="47288">MILHRFPLVCSALLLLAAALLLVPAASANDPFSFNNYAIELQNRGEHEKALEQLQRAFSLYPYDQTLRRNLAEAYTFVGERHLAASRFDEAIASFDQARELFPEVPRYYVLKGIAFYYGKYYDAALNELQRARGLGGDTPEILFFTGRVQYDTGNLQAAIESWEKALVLKPDMKATRELLDKAKREQSVEGGMDRGYSSRFVVSYDAGSTTTLAREILDTLEEAYNRVGSDLSQFPTARIPVILYTKKDYRLVTAGPDWSGGLYDGKIRLPVGGATELTPQLKGVLFHEYTHVVVQELTRGNVPTWLNEGVAELQGRRLFNPPMADLGKAARSGQPLPANFLDKAFIGLNSHQAGLAYQESYALANFMVQSYGWHKVREILQLLGAGEKIEAAVGRALADFGLDYQGLIREWQAYMGREFGGR</sequence>
<evidence type="ECO:0000313" key="4">
    <source>
        <dbReference type="EMBL" id="TWJ19654.1"/>
    </source>
</evidence>
<dbReference type="EMBL" id="VLLN01000007">
    <property type="protein sequence ID" value="TWJ19654.1"/>
    <property type="molecule type" value="Genomic_DNA"/>
</dbReference>
<keyword evidence="1" id="KW-0802">TPR repeat</keyword>
<proteinExistence type="predicted"/>